<evidence type="ECO:0000256" key="1">
    <source>
        <dbReference type="ARBA" id="ARBA00022723"/>
    </source>
</evidence>
<dbReference type="PROSITE" id="PS50016">
    <property type="entry name" value="ZF_PHD_2"/>
    <property type="match status" value="1"/>
</dbReference>
<dbReference type="FunCoup" id="A0A059BW81">
    <property type="interactions" value="63"/>
</dbReference>
<organism evidence="8">
    <name type="scientific">Eucalyptus grandis</name>
    <name type="common">Flooded gum</name>
    <dbReference type="NCBI Taxonomy" id="71139"/>
    <lineage>
        <taxon>Eukaryota</taxon>
        <taxon>Viridiplantae</taxon>
        <taxon>Streptophyta</taxon>
        <taxon>Embryophyta</taxon>
        <taxon>Tracheophyta</taxon>
        <taxon>Spermatophyta</taxon>
        <taxon>Magnoliopsida</taxon>
        <taxon>eudicotyledons</taxon>
        <taxon>Gunneridae</taxon>
        <taxon>Pentapetalae</taxon>
        <taxon>rosids</taxon>
        <taxon>malvids</taxon>
        <taxon>Myrtales</taxon>
        <taxon>Myrtaceae</taxon>
        <taxon>Myrtoideae</taxon>
        <taxon>Eucalypteae</taxon>
        <taxon>Eucalyptus</taxon>
    </lineage>
</organism>
<dbReference type="KEGG" id="egr:104450058"/>
<dbReference type="InterPro" id="IPR011011">
    <property type="entry name" value="Znf_FYVE_PHD"/>
</dbReference>
<evidence type="ECO:0000256" key="4">
    <source>
        <dbReference type="PROSITE-ProRule" id="PRU00146"/>
    </source>
</evidence>
<protein>
    <recommendedName>
        <fullName evidence="9">PHD-type domain-containing protein</fullName>
    </recommendedName>
</protein>
<dbReference type="GO" id="GO:0008270">
    <property type="term" value="F:zinc ion binding"/>
    <property type="evidence" value="ECO:0007669"/>
    <property type="project" value="UniProtKB-KW"/>
</dbReference>
<dbReference type="Gene3D" id="3.30.40.10">
    <property type="entry name" value="Zinc/RING finger domain, C3HC4 (zinc finger)"/>
    <property type="match status" value="2"/>
</dbReference>
<keyword evidence="1" id="KW-0479">Metal-binding</keyword>
<dbReference type="GO" id="GO:0005634">
    <property type="term" value="C:nucleus"/>
    <property type="evidence" value="ECO:0007669"/>
    <property type="project" value="UniProtKB-ARBA"/>
</dbReference>
<dbReference type="GO" id="GO:0006357">
    <property type="term" value="P:regulation of transcription by RNA polymerase II"/>
    <property type="evidence" value="ECO:0000318"/>
    <property type="project" value="GO_Central"/>
</dbReference>
<dbReference type="Pfam" id="PF00628">
    <property type="entry name" value="PHD"/>
    <property type="match status" value="1"/>
</dbReference>
<dbReference type="SUPFAM" id="SSF57903">
    <property type="entry name" value="FYVE/PHD zinc finger"/>
    <property type="match status" value="1"/>
</dbReference>
<gene>
    <name evidence="8" type="ORF">EUGRSUZ_F03226</name>
</gene>
<feature type="region of interest" description="Disordered" evidence="5">
    <location>
        <begin position="16"/>
        <end position="56"/>
    </location>
</feature>
<reference evidence="8" key="1">
    <citation type="submission" date="2013-07" db="EMBL/GenBank/DDBJ databases">
        <title>The genome of Eucalyptus grandis.</title>
        <authorList>
            <person name="Schmutz J."/>
            <person name="Hayes R."/>
            <person name="Myburg A."/>
            <person name="Tuskan G."/>
            <person name="Grattapaglia D."/>
            <person name="Rokhsar D.S."/>
        </authorList>
    </citation>
    <scope>NUCLEOTIDE SEQUENCE</scope>
    <source>
        <tissue evidence="8">Leaf extractions</tissue>
    </source>
</reference>
<dbReference type="EMBL" id="KK198758">
    <property type="protein sequence ID" value="KCW69895.1"/>
    <property type="molecule type" value="Genomic_DNA"/>
</dbReference>
<sequence length="359" mass="39597">MNYQRLPPLKRFTLLRQRQDQENAGPASSSLPLPAKKRQESRRLTPLPPDPAPRPAAAAAYCLPTKKRVWAPDPDLTPLLPLDLNAEYKPRVLEVGFEAEEERASHTKKNKEEGEGKEEPLVLEPSAQAGVTISSREDRVETKAEEEEGRGEERNGDGNEEEDGIVCAICQSTDGDPDDPIVFCDGCDLMAHTTCYGNPLAKGVPEGDWFCNQCLISNASESKVESFSCCLCPNSGGALKSTIEGSWAHVVCALLVPEVFFEDPAGRDAINCSKVPKKRWGKKCYVCRDTNGCAIDCSEPKCPLAFHVTCGLRQDLCIEYREGKGNAAVVAAFCKNHTELWKKQERTGKFKIVAREEQQ</sequence>
<dbReference type="InterPro" id="IPR013083">
    <property type="entry name" value="Znf_RING/FYVE/PHD"/>
</dbReference>
<dbReference type="eggNOG" id="KOG0955">
    <property type="taxonomic scope" value="Eukaryota"/>
</dbReference>
<dbReference type="PANTHER" id="PTHR13793:SF148">
    <property type="entry name" value="RING_FYVE_PHD ZINC FINGER SUPERFAMILY PROTEIN"/>
    <property type="match status" value="1"/>
</dbReference>
<dbReference type="SMART" id="SM00249">
    <property type="entry name" value="PHD"/>
    <property type="match status" value="2"/>
</dbReference>
<feature type="compositionally biased region" description="Basic and acidic residues" evidence="5">
    <location>
        <begin position="102"/>
        <end position="120"/>
    </location>
</feature>
<dbReference type="InterPro" id="IPR001965">
    <property type="entry name" value="Znf_PHD"/>
</dbReference>
<dbReference type="CDD" id="cd15492">
    <property type="entry name" value="PHD_BRPF_JADE_like"/>
    <property type="match status" value="1"/>
</dbReference>
<evidence type="ECO:0000256" key="5">
    <source>
        <dbReference type="SAM" id="MobiDB-lite"/>
    </source>
</evidence>
<dbReference type="PANTHER" id="PTHR13793">
    <property type="entry name" value="PHD FINGER PROTEINS"/>
    <property type="match status" value="1"/>
</dbReference>
<feature type="region of interest" description="Disordered" evidence="5">
    <location>
        <begin position="99"/>
        <end position="160"/>
    </location>
</feature>
<evidence type="ECO:0000313" key="8">
    <source>
        <dbReference type="EMBL" id="KCW69895.1"/>
    </source>
</evidence>
<evidence type="ECO:0000259" key="6">
    <source>
        <dbReference type="PROSITE" id="PS50016"/>
    </source>
</evidence>
<dbReference type="InterPro" id="IPR034732">
    <property type="entry name" value="EPHD"/>
</dbReference>
<feature type="domain" description="PHD-type" evidence="7">
    <location>
        <begin position="226"/>
        <end position="338"/>
    </location>
</feature>
<dbReference type="OrthoDB" id="20839at2759"/>
<keyword evidence="3" id="KW-0862">Zinc</keyword>
<evidence type="ECO:0000256" key="2">
    <source>
        <dbReference type="ARBA" id="ARBA00022771"/>
    </source>
</evidence>
<dbReference type="Pfam" id="PF13832">
    <property type="entry name" value="zf-HC5HC2H_2"/>
    <property type="match status" value="1"/>
</dbReference>
<dbReference type="OMA" id="RWKGKCY"/>
<feature type="domain" description="PHD-type" evidence="6">
    <location>
        <begin position="164"/>
        <end position="217"/>
    </location>
</feature>
<dbReference type="STRING" id="71139.A0A059BW81"/>
<dbReference type="InterPro" id="IPR019787">
    <property type="entry name" value="Znf_PHD-finger"/>
</dbReference>
<dbReference type="Gramene" id="KCW69895">
    <property type="protein sequence ID" value="KCW69895"/>
    <property type="gene ID" value="EUGRSUZ_F03226"/>
</dbReference>
<dbReference type="PROSITE" id="PS51805">
    <property type="entry name" value="EPHD"/>
    <property type="match status" value="1"/>
</dbReference>
<keyword evidence="2 4" id="KW-0863">Zinc-finger</keyword>
<dbReference type="InParanoid" id="A0A059BW81"/>
<name>A0A059BW81_EUCGR</name>
<dbReference type="AlphaFoldDB" id="A0A059BW81"/>
<evidence type="ECO:0000256" key="3">
    <source>
        <dbReference type="ARBA" id="ARBA00022833"/>
    </source>
</evidence>
<dbReference type="InterPro" id="IPR050701">
    <property type="entry name" value="Histone_Mod_Regulator"/>
</dbReference>
<evidence type="ECO:0008006" key="9">
    <source>
        <dbReference type="Google" id="ProtNLM"/>
    </source>
</evidence>
<evidence type="ECO:0000259" key="7">
    <source>
        <dbReference type="PROSITE" id="PS51805"/>
    </source>
</evidence>
<proteinExistence type="predicted"/>
<accession>A0A059BW81</accession>